<dbReference type="EMBL" id="CP000615">
    <property type="protein sequence ID" value="ABO57707.1"/>
    <property type="molecule type" value="Genomic_DNA"/>
</dbReference>
<evidence type="ECO:0000313" key="1">
    <source>
        <dbReference type="EMBL" id="ABO57707.1"/>
    </source>
</evidence>
<dbReference type="KEGG" id="bvi:Bcep1808_4750"/>
<dbReference type="AlphaFoldDB" id="A4JN54"/>
<accession>A4JN54</accession>
<dbReference type="Proteomes" id="UP000002287">
    <property type="component" value="Chromosome 2"/>
</dbReference>
<proteinExistence type="predicted"/>
<reference evidence="2" key="1">
    <citation type="submission" date="2007-03" db="EMBL/GenBank/DDBJ databases">
        <title>Complete sequence of chromosome 2 of Burkholderia vietnamiensis G4.</title>
        <authorList>
            <consortium name="US DOE Joint Genome Institute"/>
            <person name="Copeland A."/>
            <person name="Lucas S."/>
            <person name="Lapidus A."/>
            <person name="Barry K."/>
            <person name="Detter J.C."/>
            <person name="Glavina del Rio T."/>
            <person name="Hammon N."/>
            <person name="Israni S."/>
            <person name="Dalin E."/>
            <person name="Tice H."/>
            <person name="Pitluck S."/>
            <person name="Chain P."/>
            <person name="Malfatti S."/>
            <person name="Shin M."/>
            <person name="Vergez L."/>
            <person name="Schmutz J."/>
            <person name="Larimer F."/>
            <person name="Land M."/>
            <person name="Hauser L."/>
            <person name="Kyrpides N."/>
            <person name="Tiedje J."/>
            <person name="Richardson P."/>
        </authorList>
    </citation>
    <scope>NUCLEOTIDE SEQUENCE [LARGE SCALE GENOMIC DNA]</scope>
    <source>
        <strain evidence="2">G4 / LMG 22486</strain>
    </source>
</reference>
<sequence>MKRGETAAPVHGVVDRRKAAPDVVTGARRNAASRILPCRASMPFVAAGRVSMRVGMRACRGRSDWGAYEAHERKKRQQVVAMGERLRIAARLEAASGNSRNSLRCSQRCGRL</sequence>
<protein>
    <submittedName>
        <fullName evidence="1">Uncharacterized protein</fullName>
    </submittedName>
</protein>
<dbReference type="HOGENOM" id="CLU_2141223_0_0_4"/>
<name>A4JN54_BURVG</name>
<gene>
    <name evidence="1" type="ordered locus">Bcep1808_4750</name>
</gene>
<evidence type="ECO:0000313" key="2">
    <source>
        <dbReference type="Proteomes" id="UP000002287"/>
    </source>
</evidence>
<organism evidence="1 2">
    <name type="scientific">Burkholderia vietnamiensis (strain G4 / LMG 22486)</name>
    <name type="common">Burkholderia cepacia (strain R1808)</name>
    <dbReference type="NCBI Taxonomy" id="269482"/>
    <lineage>
        <taxon>Bacteria</taxon>
        <taxon>Pseudomonadati</taxon>
        <taxon>Pseudomonadota</taxon>
        <taxon>Betaproteobacteria</taxon>
        <taxon>Burkholderiales</taxon>
        <taxon>Burkholderiaceae</taxon>
        <taxon>Burkholderia</taxon>
        <taxon>Burkholderia cepacia complex</taxon>
    </lineage>
</organism>